<gene>
    <name evidence="1" type="ORF">E3T53_16015</name>
</gene>
<proteinExistence type="predicted"/>
<evidence type="ECO:0000313" key="1">
    <source>
        <dbReference type="EMBL" id="TFD75310.1"/>
    </source>
</evidence>
<evidence type="ECO:0000313" key="2">
    <source>
        <dbReference type="Proteomes" id="UP000298218"/>
    </source>
</evidence>
<protein>
    <submittedName>
        <fullName evidence="1">Uncharacterized protein</fullName>
    </submittedName>
</protein>
<comment type="caution">
    <text evidence="1">The sequence shown here is derived from an EMBL/GenBank/DDBJ whole genome shotgun (WGS) entry which is preliminary data.</text>
</comment>
<name>A0A4Y8KIB1_9MICO</name>
<accession>A0A4Y8KIB1</accession>
<sequence>MLAHTLLGFTRENYWAADKLTALVGHSPSKAQHVTLAIVLAGIEESTSKETWRRPDALSARYFEQLAAWGYGLSDVERIVIDTIAENAAMKANQD</sequence>
<dbReference type="RefSeq" id="WP_134175661.1">
    <property type="nucleotide sequence ID" value="NZ_SODI01000002.1"/>
</dbReference>
<dbReference type="EMBL" id="SOHQ01000044">
    <property type="protein sequence ID" value="TFD75310.1"/>
    <property type="molecule type" value="Genomic_DNA"/>
</dbReference>
<dbReference type="OrthoDB" id="3846919at2"/>
<reference evidence="1 2" key="1">
    <citation type="submission" date="2019-03" db="EMBL/GenBank/DDBJ databases">
        <title>Genomics of glacier-inhabiting Cryobacterium strains.</title>
        <authorList>
            <person name="Liu Q."/>
            <person name="Xin Y.-H."/>
        </authorList>
    </citation>
    <scope>NUCLEOTIDE SEQUENCE [LARGE SCALE GENOMIC DNA]</scope>
    <source>
        <strain evidence="1 2">CGMCC 1.4292</strain>
    </source>
</reference>
<dbReference type="AlphaFoldDB" id="A0A4Y8KIB1"/>
<keyword evidence="2" id="KW-1185">Reference proteome</keyword>
<organism evidence="1 2">
    <name type="scientific">Cryobacterium psychrophilum</name>
    <dbReference type="NCBI Taxonomy" id="41988"/>
    <lineage>
        <taxon>Bacteria</taxon>
        <taxon>Bacillati</taxon>
        <taxon>Actinomycetota</taxon>
        <taxon>Actinomycetes</taxon>
        <taxon>Micrococcales</taxon>
        <taxon>Microbacteriaceae</taxon>
        <taxon>Cryobacterium</taxon>
    </lineage>
</organism>
<dbReference type="Proteomes" id="UP000298218">
    <property type="component" value="Unassembled WGS sequence"/>
</dbReference>